<dbReference type="OrthoDB" id="9779573at2"/>
<gene>
    <name evidence="3" type="ORF">CWD77_05200</name>
</gene>
<dbReference type="AlphaFoldDB" id="A0A2N0VKY2"/>
<name>A0A2N0VKY2_9BACT</name>
<comment type="caution">
    <text evidence="3">The sequence shown here is derived from an EMBL/GenBank/DDBJ whole genome shotgun (WGS) entry which is preliminary data.</text>
</comment>
<dbReference type="RefSeq" id="WP_101072145.1">
    <property type="nucleotide sequence ID" value="NZ_PISP01000001.1"/>
</dbReference>
<dbReference type="GO" id="GO:0080120">
    <property type="term" value="P:CAAX-box protein maturation"/>
    <property type="evidence" value="ECO:0007669"/>
    <property type="project" value="UniProtKB-ARBA"/>
</dbReference>
<dbReference type="GO" id="GO:0004175">
    <property type="term" value="F:endopeptidase activity"/>
    <property type="evidence" value="ECO:0007669"/>
    <property type="project" value="UniProtKB-ARBA"/>
</dbReference>
<protein>
    <recommendedName>
        <fullName evidence="2">CAAX prenyl protease 2/Lysostaphin resistance protein A-like domain-containing protein</fullName>
    </recommendedName>
</protein>
<proteinExistence type="predicted"/>
<keyword evidence="1" id="KW-0812">Transmembrane</keyword>
<feature type="transmembrane region" description="Helical" evidence="1">
    <location>
        <begin position="127"/>
        <end position="144"/>
    </location>
</feature>
<keyword evidence="1" id="KW-0472">Membrane</keyword>
<keyword evidence="4" id="KW-1185">Reference proteome</keyword>
<dbReference type="EMBL" id="PISP01000001">
    <property type="protein sequence ID" value="PKD44857.1"/>
    <property type="molecule type" value="Genomic_DNA"/>
</dbReference>
<reference evidence="3 4" key="1">
    <citation type="submission" date="2017-11" db="EMBL/GenBank/DDBJ databases">
        <title>Rhodohalobacter 15182 sp. nov., isolated from a salt lake.</title>
        <authorList>
            <person name="Han S."/>
        </authorList>
    </citation>
    <scope>NUCLEOTIDE SEQUENCE [LARGE SCALE GENOMIC DNA]</scope>
    <source>
        <strain evidence="3 4">15182</strain>
    </source>
</reference>
<organism evidence="3 4">
    <name type="scientific">Rhodohalobacter barkolensis</name>
    <dbReference type="NCBI Taxonomy" id="2053187"/>
    <lineage>
        <taxon>Bacteria</taxon>
        <taxon>Pseudomonadati</taxon>
        <taxon>Balneolota</taxon>
        <taxon>Balneolia</taxon>
        <taxon>Balneolales</taxon>
        <taxon>Balneolaceae</taxon>
        <taxon>Rhodohalobacter</taxon>
    </lineage>
</organism>
<dbReference type="InterPro" id="IPR003675">
    <property type="entry name" value="Rce1/LyrA-like_dom"/>
</dbReference>
<feature type="transmembrane region" description="Helical" evidence="1">
    <location>
        <begin position="53"/>
        <end position="73"/>
    </location>
</feature>
<feature type="domain" description="CAAX prenyl protease 2/Lysostaphin resistance protein A-like" evidence="2">
    <location>
        <begin position="107"/>
        <end position="187"/>
    </location>
</feature>
<dbReference type="Proteomes" id="UP000233398">
    <property type="component" value="Unassembled WGS sequence"/>
</dbReference>
<evidence type="ECO:0000313" key="4">
    <source>
        <dbReference type="Proteomes" id="UP000233398"/>
    </source>
</evidence>
<evidence type="ECO:0000259" key="2">
    <source>
        <dbReference type="Pfam" id="PF02517"/>
    </source>
</evidence>
<evidence type="ECO:0000313" key="3">
    <source>
        <dbReference type="EMBL" id="PKD44857.1"/>
    </source>
</evidence>
<accession>A0A2N0VKY2</accession>
<keyword evidence="1" id="KW-1133">Transmembrane helix</keyword>
<dbReference type="Pfam" id="PF02517">
    <property type="entry name" value="Rce1-like"/>
    <property type="match status" value="1"/>
</dbReference>
<sequence>MEEEKEVQMGEDLTGKNLLGMSLLSFLFYIVLSLVLIYFLHDGSIWTLFEHGYSIPVQVVVGLGVGVVAALVVMQLSAKSPIADVLNDYALFRVIANTRFSSFDRVQISLFAGAGEEILFRGAIQPIIGIWATSILFIAIHGYFKFTSFGHILFGVMMFALSMLLGILFETTGLISAMIAHAVYDLVMLKNVDKLGR</sequence>
<evidence type="ECO:0000256" key="1">
    <source>
        <dbReference type="SAM" id="Phobius"/>
    </source>
</evidence>
<feature type="transmembrane region" description="Helical" evidence="1">
    <location>
        <begin position="21"/>
        <end position="41"/>
    </location>
</feature>
<feature type="transmembrane region" description="Helical" evidence="1">
    <location>
        <begin position="150"/>
        <end position="169"/>
    </location>
</feature>